<dbReference type="GO" id="GO:0006952">
    <property type="term" value="P:defense response"/>
    <property type="evidence" value="ECO:0007669"/>
    <property type="project" value="UniProtKB-KW"/>
</dbReference>
<proteinExistence type="inferred from homology"/>
<dbReference type="SUPFAM" id="SSF52058">
    <property type="entry name" value="L domain-like"/>
    <property type="match status" value="1"/>
</dbReference>
<dbReference type="InterPro" id="IPR001611">
    <property type="entry name" value="Leu-rich_rpt"/>
</dbReference>
<dbReference type="SUPFAM" id="SSF52540">
    <property type="entry name" value="P-loop containing nucleoside triphosphate hydrolases"/>
    <property type="match status" value="1"/>
</dbReference>
<reference evidence="5" key="1">
    <citation type="submission" date="2018-02" db="EMBL/GenBank/DDBJ databases">
        <authorList>
            <person name="Cohen D.B."/>
            <person name="Kent A.D."/>
        </authorList>
    </citation>
    <scope>NUCLEOTIDE SEQUENCE</scope>
</reference>
<dbReference type="EMBL" id="OIVN01003920">
    <property type="protein sequence ID" value="SPD14384.1"/>
    <property type="molecule type" value="Genomic_DNA"/>
</dbReference>
<keyword evidence="3" id="KW-0611">Plant defense</keyword>
<dbReference type="InterPro" id="IPR002182">
    <property type="entry name" value="NB-ARC"/>
</dbReference>
<dbReference type="Gene3D" id="3.40.50.300">
    <property type="entry name" value="P-loop containing nucleotide triphosphate hydrolases"/>
    <property type="match status" value="1"/>
</dbReference>
<evidence type="ECO:0000313" key="5">
    <source>
        <dbReference type="EMBL" id="SPD14384.1"/>
    </source>
</evidence>
<evidence type="ECO:0000256" key="2">
    <source>
        <dbReference type="ARBA" id="ARBA00022614"/>
    </source>
</evidence>
<dbReference type="InterPro" id="IPR050905">
    <property type="entry name" value="Plant_NBS-LRR"/>
</dbReference>
<dbReference type="PANTHER" id="PTHR33463">
    <property type="entry name" value="NB-ARC DOMAIN-CONTAINING PROTEIN-RELATED"/>
    <property type="match status" value="1"/>
</dbReference>
<dbReference type="InterPro" id="IPR036388">
    <property type="entry name" value="WH-like_DNA-bd_sf"/>
</dbReference>
<gene>
    <name evidence="5" type="ORF">FSB_LOCUS42266</name>
</gene>
<evidence type="ECO:0000259" key="4">
    <source>
        <dbReference type="Pfam" id="PF00931"/>
    </source>
</evidence>
<comment type="similarity">
    <text evidence="1">Belongs to the disease resistance NB-LRR family.</text>
</comment>
<dbReference type="GO" id="GO:0043531">
    <property type="term" value="F:ADP binding"/>
    <property type="evidence" value="ECO:0007669"/>
    <property type="project" value="InterPro"/>
</dbReference>
<dbReference type="InterPro" id="IPR027417">
    <property type="entry name" value="P-loop_NTPase"/>
</dbReference>
<dbReference type="PRINTS" id="PR00364">
    <property type="entry name" value="DISEASERSIST"/>
</dbReference>
<dbReference type="AlphaFoldDB" id="A0A2N9HRR7"/>
<dbReference type="Gene3D" id="1.10.10.10">
    <property type="entry name" value="Winged helix-like DNA-binding domain superfamily/Winged helix DNA-binding domain"/>
    <property type="match status" value="1"/>
</dbReference>
<dbReference type="PANTHER" id="PTHR33463:SF135">
    <property type="entry name" value="RESISTANCE PROTEIN RPS2, PUTATIVE-RELATED"/>
    <property type="match status" value="1"/>
</dbReference>
<accession>A0A2N9HRR7</accession>
<dbReference type="Gene3D" id="3.80.10.10">
    <property type="entry name" value="Ribonuclease Inhibitor"/>
    <property type="match status" value="1"/>
</dbReference>
<sequence>MGGSPNWIWRYKLCKEAIQKTTTLKELQEKGNFSQVAHRAPIPGIEIFSSSDFEVFESTKLAFQQVMEAFHDDTSKRIGLHGMGGVGKTTLVKEIYKKAKELNIFNNIVMTTVSRTPEIRIIQGEIAGFLNLKLDEESNTARAIRICLRIKSLEKILIIMDDVWTDINLEAIGIPSCDDHKGCKMLLATRSVVDDCQPLNDVVLKVVEECKCLPIAIITVGKALIGKSLDEWNVAMHQLRRSRLVDIEGVEEEKNAYVGLKWSYDQLKRKTKLCFLLCSLFPEDHNISVEELTRYAMGLEEYKDFHLLEDTRSQVRATINSLKDSSLLLEGIGKGFVKMHDMVRDVGLWIASKGENEFKLIACTRLDKNISFEGVIAISLMASNTKQLPDKLVYPTLNILLLGRNEGFKEISDTLFEGMNCLKVLRLEENILSSQSLQFLTNLQSLYLKNCDFIDNLSSLGKLKRLETLSFHRCGMDALPNELGEHGEFKNARFDRL</sequence>
<evidence type="ECO:0000256" key="1">
    <source>
        <dbReference type="ARBA" id="ARBA00008894"/>
    </source>
</evidence>
<keyword evidence="2" id="KW-0433">Leucine-rich repeat</keyword>
<evidence type="ECO:0000256" key="3">
    <source>
        <dbReference type="ARBA" id="ARBA00022821"/>
    </source>
</evidence>
<protein>
    <recommendedName>
        <fullName evidence="4">NB-ARC domain-containing protein</fullName>
    </recommendedName>
</protein>
<feature type="domain" description="NB-ARC" evidence="4">
    <location>
        <begin position="65"/>
        <end position="192"/>
    </location>
</feature>
<dbReference type="Pfam" id="PF00931">
    <property type="entry name" value="NB-ARC"/>
    <property type="match status" value="1"/>
</dbReference>
<dbReference type="InterPro" id="IPR032675">
    <property type="entry name" value="LRR_dom_sf"/>
</dbReference>
<organism evidence="5">
    <name type="scientific">Fagus sylvatica</name>
    <name type="common">Beechnut</name>
    <dbReference type="NCBI Taxonomy" id="28930"/>
    <lineage>
        <taxon>Eukaryota</taxon>
        <taxon>Viridiplantae</taxon>
        <taxon>Streptophyta</taxon>
        <taxon>Embryophyta</taxon>
        <taxon>Tracheophyta</taxon>
        <taxon>Spermatophyta</taxon>
        <taxon>Magnoliopsida</taxon>
        <taxon>eudicotyledons</taxon>
        <taxon>Gunneridae</taxon>
        <taxon>Pentapetalae</taxon>
        <taxon>rosids</taxon>
        <taxon>fabids</taxon>
        <taxon>Fagales</taxon>
        <taxon>Fagaceae</taxon>
        <taxon>Fagus</taxon>
    </lineage>
</organism>
<dbReference type="Pfam" id="PF13855">
    <property type="entry name" value="LRR_8"/>
    <property type="match status" value="1"/>
</dbReference>
<name>A0A2N9HRR7_FAGSY</name>